<feature type="transmembrane region" description="Helical" evidence="1">
    <location>
        <begin position="85"/>
        <end position="104"/>
    </location>
</feature>
<proteinExistence type="predicted"/>
<gene>
    <name evidence="2" type="ORF">B5F17_13150</name>
</gene>
<protein>
    <submittedName>
        <fullName evidence="2">Uncharacterized protein</fullName>
    </submittedName>
</protein>
<feature type="transmembrane region" description="Helical" evidence="1">
    <location>
        <begin position="27"/>
        <end position="45"/>
    </location>
</feature>
<feature type="transmembrane region" description="Helical" evidence="1">
    <location>
        <begin position="116"/>
        <end position="136"/>
    </location>
</feature>
<dbReference type="RefSeq" id="WP_087374513.1">
    <property type="nucleotide sequence ID" value="NZ_NFKK01000023.1"/>
</dbReference>
<organism evidence="2 3">
    <name type="scientific">Butyricicoccus pullicaecorum</name>
    <dbReference type="NCBI Taxonomy" id="501571"/>
    <lineage>
        <taxon>Bacteria</taxon>
        <taxon>Bacillati</taxon>
        <taxon>Bacillota</taxon>
        <taxon>Clostridia</taxon>
        <taxon>Eubacteriales</taxon>
        <taxon>Butyricicoccaceae</taxon>
        <taxon>Butyricicoccus</taxon>
    </lineage>
</organism>
<evidence type="ECO:0000313" key="3">
    <source>
        <dbReference type="Proteomes" id="UP000195897"/>
    </source>
</evidence>
<dbReference type="Proteomes" id="UP000195897">
    <property type="component" value="Unassembled WGS sequence"/>
</dbReference>
<dbReference type="AlphaFoldDB" id="A0A1Y4L3L6"/>
<evidence type="ECO:0000256" key="1">
    <source>
        <dbReference type="SAM" id="Phobius"/>
    </source>
</evidence>
<accession>A0A1Y4L3L6</accession>
<feature type="transmembrane region" description="Helical" evidence="1">
    <location>
        <begin position="52"/>
        <end position="73"/>
    </location>
</feature>
<sequence length="183" mass="20822">MNWIFAGLICAHLDVYFNSGVDLLPDWLGYLLVLYGMKTLYPVLPAFDKMRIVPLITAMCSIVLFGANVMGYLPSAGWPGAWMRFVDYALTIAVELGFCWSVHASERQLQCELDDASLLAAVGVTWAFAILGVILRLVENDIFALLTTMSTALLTLWLFYALWEIVKNYRYTKMQQAFEKNRW</sequence>
<keyword evidence="1" id="KW-0812">Transmembrane</keyword>
<dbReference type="EMBL" id="NFKK01000023">
    <property type="protein sequence ID" value="OUP51377.1"/>
    <property type="molecule type" value="Genomic_DNA"/>
</dbReference>
<evidence type="ECO:0000313" key="2">
    <source>
        <dbReference type="EMBL" id="OUP51377.1"/>
    </source>
</evidence>
<keyword evidence="1" id="KW-0472">Membrane</keyword>
<name>A0A1Y4L3L6_9FIRM</name>
<comment type="caution">
    <text evidence="2">The sequence shown here is derived from an EMBL/GenBank/DDBJ whole genome shotgun (WGS) entry which is preliminary data.</text>
</comment>
<keyword evidence="1" id="KW-1133">Transmembrane helix</keyword>
<reference evidence="3" key="1">
    <citation type="submission" date="2017-04" db="EMBL/GenBank/DDBJ databases">
        <title>Function of individual gut microbiota members based on whole genome sequencing of pure cultures obtained from chicken caecum.</title>
        <authorList>
            <person name="Medvecky M."/>
            <person name="Cejkova D."/>
            <person name="Polansky O."/>
            <person name="Karasova D."/>
            <person name="Kubasova T."/>
            <person name="Cizek A."/>
            <person name="Rychlik I."/>
        </authorList>
    </citation>
    <scope>NUCLEOTIDE SEQUENCE [LARGE SCALE GENOMIC DNA]</scope>
    <source>
        <strain evidence="3">An180</strain>
    </source>
</reference>
<feature type="transmembrane region" description="Helical" evidence="1">
    <location>
        <begin position="142"/>
        <end position="163"/>
    </location>
</feature>